<dbReference type="WBParaSite" id="Smp_201950.1">
    <property type="protein sequence ID" value="Smp_201950.1"/>
    <property type="gene ID" value="Smp_201950"/>
</dbReference>
<accession>G4VGF0</accession>
<keyword evidence="1" id="KW-1185">Reference proteome</keyword>
<reference evidence="1" key="1">
    <citation type="journal article" date="2012" name="PLoS Negl. Trop. Dis.">
        <title>A systematically improved high quality genome and transcriptome of the human blood fluke Schistosoma mansoni.</title>
        <authorList>
            <person name="Protasio A.V."/>
            <person name="Tsai I.J."/>
            <person name="Babbage A."/>
            <person name="Nichol S."/>
            <person name="Hunt M."/>
            <person name="Aslett M.A."/>
            <person name="De Silva N."/>
            <person name="Velarde G.S."/>
            <person name="Anderson T.J."/>
            <person name="Clark R.C."/>
            <person name="Davidson C."/>
            <person name="Dillon G.P."/>
            <person name="Holroyd N.E."/>
            <person name="LoVerde P.T."/>
            <person name="Lloyd C."/>
            <person name="McQuillan J."/>
            <person name="Oliveira G."/>
            <person name="Otto T.D."/>
            <person name="Parker-Manuel S.J."/>
            <person name="Quail M.A."/>
            <person name="Wilson R.A."/>
            <person name="Zerlotini A."/>
            <person name="Dunne D.W."/>
            <person name="Berriman M."/>
        </authorList>
    </citation>
    <scope>NUCLEOTIDE SEQUENCE [LARGE SCALE GENOMIC DNA]</scope>
    <source>
        <strain evidence="1">Puerto Rican</strain>
    </source>
</reference>
<dbReference type="RefSeq" id="XP_018650688.1">
    <property type="nucleotide sequence ID" value="XM_018798839.1"/>
</dbReference>
<proteinExistence type="predicted"/>
<dbReference type="OrthoDB" id="6225367at2759"/>
<sequence>MKKFYYYILIISTFKTIFIHVTKLTTDLFHTSCHVNSPRRIRNLDQQTIMLMNKNSKPCCLPNKWKSRFYVKTIKGGRYFSRLDHGTFYIQHQFNESYNNNALLIVGRNVYSTEFCNLNYTDHSILLKHLCPNDSIKCLERPYLGEPRCITEKYGYILKKSRLYNDKEQIKEIWFIDKYNHIFDHIERHLYHIIRQYGLCQLIRYQIQWGKYTMPWKSCRLFIKREQTYIPISGTFQHQFNQSFIDDLLFC</sequence>
<organism evidence="1 2">
    <name type="scientific">Schistosoma mansoni</name>
    <name type="common">Blood fluke</name>
    <dbReference type="NCBI Taxonomy" id="6183"/>
    <lineage>
        <taxon>Eukaryota</taxon>
        <taxon>Metazoa</taxon>
        <taxon>Spiralia</taxon>
        <taxon>Lophotrochozoa</taxon>
        <taxon>Platyhelminthes</taxon>
        <taxon>Trematoda</taxon>
        <taxon>Digenea</taxon>
        <taxon>Strigeidida</taxon>
        <taxon>Schistosomatoidea</taxon>
        <taxon>Schistosomatidae</taxon>
        <taxon>Schistosoma</taxon>
    </lineage>
</organism>
<evidence type="ECO:0000313" key="2">
    <source>
        <dbReference type="WBParaSite" id="Smp_201950.1"/>
    </source>
</evidence>
<name>G4VGF0_SCHMA</name>
<reference evidence="2" key="2">
    <citation type="submission" date="2018-12" db="UniProtKB">
        <authorList>
            <consortium name="WormBaseParasite"/>
        </authorList>
    </citation>
    <scope>IDENTIFICATION</scope>
    <source>
        <strain evidence="2">Puerto Rican</strain>
    </source>
</reference>
<evidence type="ECO:0000313" key="1">
    <source>
        <dbReference type="Proteomes" id="UP000008854"/>
    </source>
</evidence>
<dbReference type="AlphaFoldDB" id="G4VGF0"/>
<dbReference type="CTD" id="29830523"/>
<dbReference type="Proteomes" id="UP000008854">
    <property type="component" value="Unassembled WGS sequence"/>
</dbReference>
<dbReference type="HOGENOM" id="CLU_1108286_0_0_1"/>
<dbReference type="GeneID" id="29830523"/>
<dbReference type="PhylomeDB" id="G4VGF0"/>
<dbReference type="KEGG" id="smm:Smp_201950"/>
<dbReference type="InParanoid" id="G4VGF0"/>
<protein>
    <submittedName>
        <fullName evidence="2">NTR domain-containing protein</fullName>
    </submittedName>
</protein>